<evidence type="ECO:0000259" key="8">
    <source>
        <dbReference type="Pfam" id="PF18117"/>
    </source>
</evidence>
<evidence type="ECO:0000256" key="1">
    <source>
        <dbReference type="ARBA" id="ARBA00004123"/>
    </source>
</evidence>
<gene>
    <name evidence="9" type="ORF">Bca52824_009440</name>
</gene>
<keyword evidence="10" id="KW-1185">Reference proteome</keyword>
<dbReference type="EMBL" id="JAAMPC010000002">
    <property type="protein sequence ID" value="KAG2326712.1"/>
    <property type="molecule type" value="Genomic_DNA"/>
</dbReference>
<dbReference type="InterPro" id="IPR044214">
    <property type="entry name" value="EDS1-like"/>
</dbReference>
<dbReference type="GO" id="GO:0006952">
    <property type="term" value="P:defense response"/>
    <property type="evidence" value="ECO:0007669"/>
    <property type="project" value="UniProtKB-KW"/>
</dbReference>
<proteinExistence type="predicted"/>
<keyword evidence="6" id="KW-0539">Nucleus</keyword>
<comment type="subcellular location">
    <subcellularLocation>
        <location evidence="2">Cytoplasm</location>
    </subcellularLocation>
    <subcellularLocation>
        <location evidence="1">Nucleus</location>
    </subcellularLocation>
</comment>
<dbReference type="InterPro" id="IPR029058">
    <property type="entry name" value="AB_hydrolase_fold"/>
</dbReference>
<dbReference type="PANTHER" id="PTHR47090">
    <property type="entry name" value="PROTEIN EDS1-RELATED"/>
    <property type="match status" value="1"/>
</dbReference>
<evidence type="ECO:0000256" key="5">
    <source>
        <dbReference type="ARBA" id="ARBA00022821"/>
    </source>
</evidence>
<sequence length="526" mass="59543">MALEALSKIDDALIATSWRASTTAYSTNHFHTQEERGIVFFAFKPSFLDKDLFAPGNKSPFGETEMKSDQFPFPCMRSFSNDVDATANEAFVKNLHILISPSTSFLADVADSRQNCRRIVFTGHSSGGATAILATVWYLEKYFTNQSGGSPFPEPICVTFGAPLVGDNVFKQRLGENWSRYFVNFVTRFDIVPRIMLAPKASTKQALPDALYQLGRRDPIQENDQNIAGFYATVMKQVETAARQAGCELIGDGGNVFLETFSSFLELSPYRPAGTFVFSTGTRLVEMNNSDAILQILFYASQSSNEQELSLRPNQSIRDHHINSYEEMVRSMGMKDVNYLDKDHLPLDEFSFSDLGLSTSAARECVHAALGAENKRVDNQEKIYKKFFEPRDTNTKQPEIEKLKWIENEYCLAPAKGYYDSFKESNEENDFKANVTRAELAGSFDDVLGLLKKGQLPDGFEGSSEWIDLATRYRRLMEPLDIANYHRHLKNEDTGPYMGKGRPSRYKHAQRLYSINYSKKDELLKR</sequence>
<evidence type="ECO:0000256" key="4">
    <source>
        <dbReference type="ARBA" id="ARBA00022801"/>
    </source>
</evidence>
<dbReference type="SUPFAM" id="SSF53474">
    <property type="entry name" value="alpha/beta-Hydrolases"/>
    <property type="match status" value="1"/>
</dbReference>
<dbReference type="Pfam" id="PF01764">
    <property type="entry name" value="Lipase_3"/>
    <property type="match status" value="1"/>
</dbReference>
<feature type="domain" description="Fungal lipase-type" evidence="7">
    <location>
        <begin position="77"/>
        <end position="197"/>
    </location>
</feature>
<dbReference type="GO" id="GO:0005634">
    <property type="term" value="C:nucleus"/>
    <property type="evidence" value="ECO:0007669"/>
    <property type="project" value="UniProtKB-SubCell"/>
</dbReference>
<reference evidence="9 10" key="1">
    <citation type="submission" date="2020-02" db="EMBL/GenBank/DDBJ databases">
        <authorList>
            <person name="Ma Q."/>
            <person name="Huang Y."/>
            <person name="Song X."/>
            <person name="Pei D."/>
        </authorList>
    </citation>
    <scope>NUCLEOTIDE SEQUENCE [LARGE SCALE GENOMIC DNA]</scope>
    <source>
        <strain evidence="9">Sxm20200214</strain>
        <tissue evidence="9">Leaf</tissue>
    </source>
</reference>
<feature type="domain" description="EDS1 EP" evidence="8">
    <location>
        <begin position="403"/>
        <end position="516"/>
    </location>
</feature>
<evidence type="ECO:0000256" key="6">
    <source>
        <dbReference type="ARBA" id="ARBA00023242"/>
    </source>
</evidence>
<evidence type="ECO:0000313" key="9">
    <source>
        <dbReference type="EMBL" id="KAG2326712.1"/>
    </source>
</evidence>
<dbReference type="PANTHER" id="PTHR47090:SF2">
    <property type="entry name" value="PROTEIN EDS1-RELATED"/>
    <property type="match status" value="1"/>
</dbReference>
<evidence type="ECO:0000313" key="10">
    <source>
        <dbReference type="Proteomes" id="UP000886595"/>
    </source>
</evidence>
<dbReference type="AlphaFoldDB" id="A0A8X8BA86"/>
<dbReference type="OrthoDB" id="426718at2759"/>
<dbReference type="Pfam" id="PF18117">
    <property type="entry name" value="EDS1_EP"/>
    <property type="match status" value="1"/>
</dbReference>
<accession>A0A8X8BA86</accession>
<dbReference type="InterPro" id="IPR041266">
    <property type="entry name" value="EDS1_EP"/>
</dbReference>
<dbReference type="Proteomes" id="UP000886595">
    <property type="component" value="Unassembled WGS sequence"/>
</dbReference>
<dbReference type="Gene3D" id="3.40.50.1820">
    <property type="entry name" value="alpha/beta hydrolase"/>
    <property type="match status" value="1"/>
</dbReference>
<keyword evidence="3" id="KW-0963">Cytoplasm</keyword>
<keyword evidence="5" id="KW-0611">Plant defense</keyword>
<evidence type="ECO:0000256" key="2">
    <source>
        <dbReference type="ARBA" id="ARBA00004496"/>
    </source>
</evidence>
<dbReference type="GO" id="GO:0006629">
    <property type="term" value="P:lipid metabolic process"/>
    <property type="evidence" value="ECO:0007669"/>
    <property type="project" value="InterPro"/>
</dbReference>
<organism evidence="9 10">
    <name type="scientific">Brassica carinata</name>
    <name type="common">Ethiopian mustard</name>
    <name type="synonym">Abyssinian cabbage</name>
    <dbReference type="NCBI Taxonomy" id="52824"/>
    <lineage>
        <taxon>Eukaryota</taxon>
        <taxon>Viridiplantae</taxon>
        <taxon>Streptophyta</taxon>
        <taxon>Embryophyta</taxon>
        <taxon>Tracheophyta</taxon>
        <taxon>Spermatophyta</taxon>
        <taxon>Magnoliopsida</taxon>
        <taxon>eudicotyledons</taxon>
        <taxon>Gunneridae</taxon>
        <taxon>Pentapetalae</taxon>
        <taxon>rosids</taxon>
        <taxon>malvids</taxon>
        <taxon>Brassicales</taxon>
        <taxon>Brassicaceae</taxon>
        <taxon>Brassiceae</taxon>
        <taxon>Brassica</taxon>
    </lineage>
</organism>
<comment type="caution">
    <text evidence="9">The sequence shown here is derived from an EMBL/GenBank/DDBJ whole genome shotgun (WGS) entry which is preliminary data.</text>
</comment>
<name>A0A8X8BA86_BRACI</name>
<dbReference type="InterPro" id="IPR002921">
    <property type="entry name" value="Fungal_lipase-type"/>
</dbReference>
<keyword evidence="4" id="KW-0378">Hydrolase</keyword>
<dbReference type="GO" id="GO:0005737">
    <property type="term" value="C:cytoplasm"/>
    <property type="evidence" value="ECO:0007669"/>
    <property type="project" value="UniProtKB-SubCell"/>
</dbReference>
<dbReference type="GO" id="GO:0016787">
    <property type="term" value="F:hydrolase activity"/>
    <property type="evidence" value="ECO:0007669"/>
    <property type="project" value="UniProtKB-KW"/>
</dbReference>
<evidence type="ECO:0000259" key="7">
    <source>
        <dbReference type="Pfam" id="PF01764"/>
    </source>
</evidence>
<evidence type="ECO:0000256" key="3">
    <source>
        <dbReference type="ARBA" id="ARBA00022490"/>
    </source>
</evidence>
<protein>
    <submittedName>
        <fullName evidence="9">Uncharacterized protein</fullName>
    </submittedName>
</protein>